<protein>
    <submittedName>
        <fullName evidence="2">Uncharacterized protein</fullName>
    </submittedName>
</protein>
<accession>A0A2T6ZHW1</accession>
<dbReference type="Proteomes" id="UP000244722">
    <property type="component" value="Unassembled WGS sequence"/>
</dbReference>
<organism evidence="2 3">
    <name type="scientific">Tuber borchii</name>
    <name type="common">White truffle</name>
    <dbReference type="NCBI Taxonomy" id="42251"/>
    <lineage>
        <taxon>Eukaryota</taxon>
        <taxon>Fungi</taxon>
        <taxon>Dikarya</taxon>
        <taxon>Ascomycota</taxon>
        <taxon>Pezizomycotina</taxon>
        <taxon>Pezizomycetes</taxon>
        <taxon>Pezizales</taxon>
        <taxon>Tuberaceae</taxon>
        <taxon>Tuber</taxon>
    </lineage>
</organism>
<dbReference type="EMBL" id="NESQ01000252">
    <property type="protein sequence ID" value="PUU75062.1"/>
    <property type="molecule type" value="Genomic_DNA"/>
</dbReference>
<evidence type="ECO:0000313" key="3">
    <source>
        <dbReference type="Proteomes" id="UP000244722"/>
    </source>
</evidence>
<keyword evidence="1" id="KW-1133">Transmembrane helix</keyword>
<proteinExistence type="predicted"/>
<reference evidence="2 3" key="1">
    <citation type="submission" date="2017-04" db="EMBL/GenBank/DDBJ databases">
        <title>Draft genome sequence of Tuber borchii Vittad., a whitish edible truffle.</title>
        <authorList>
            <consortium name="DOE Joint Genome Institute"/>
            <person name="Murat C."/>
            <person name="Kuo A."/>
            <person name="Barry K.W."/>
            <person name="Clum A."/>
            <person name="Dockter R.B."/>
            <person name="Fauchery L."/>
            <person name="Iotti M."/>
            <person name="Kohler A."/>
            <person name="Labutti K."/>
            <person name="Lindquist E.A."/>
            <person name="Lipzen A."/>
            <person name="Ohm R.A."/>
            <person name="Wang M."/>
            <person name="Grigoriev I.V."/>
            <person name="Zambonelli A."/>
            <person name="Martin F.M."/>
        </authorList>
    </citation>
    <scope>NUCLEOTIDE SEQUENCE [LARGE SCALE GENOMIC DNA]</scope>
    <source>
        <strain evidence="2 3">Tbo3840</strain>
    </source>
</reference>
<dbReference type="AlphaFoldDB" id="A0A2T6ZHW1"/>
<feature type="transmembrane region" description="Helical" evidence="1">
    <location>
        <begin position="21"/>
        <end position="44"/>
    </location>
</feature>
<evidence type="ECO:0000313" key="2">
    <source>
        <dbReference type="EMBL" id="PUU75062.1"/>
    </source>
</evidence>
<sequence>MNQENQAIAVGLKKLDDGFKWLSNLILGILGASIPGLSLKLFYYDVEMQQQSEKRVLAAMEMESSLEKIKAEIGLSRRHLEGKIMQEVDQVKQTQAE</sequence>
<keyword evidence="3" id="KW-1185">Reference proteome</keyword>
<evidence type="ECO:0000256" key="1">
    <source>
        <dbReference type="SAM" id="Phobius"/>
    </source>
</evidence>
<keyword evidence="1" id="KW-0472">Membrane</keyword>
<name>A0A2T6ZHW1_TUBBO</name>
<gene>
    <name evidence="2" type="ORF">B9Z19DRAFT_1195743</name>
</gene>
<keyword evidence="1" id="KW-0812">Transmembrane</keyword>
<comment type="caution">
    <text evidence="2">The sequence shown here is derived from an EMBL/GenBank/DDBJ whole genome shotgun (WGS) entry which is preliminary data.</text>
</comment>